<evidence type="ECO:0000313" key="2">
    <source>
        <dbReference type="Proteomes" id="UP000054302"/>
    </source>
</evidence>
<dbReference type="Proteomes" id="UP000054302">
    <property type="component" value="Unassembled WGS sequence"/>
</dbReference>
<dbReference type="OMA" id="WHDEWML"/>
<proteinExistence type="predicted"/>
<dbReference type="HOGENOM" id="CLU_074184_0_0_1"/>
<evidence type="ECO:0008006" key="3">
    <source>
        <dbReference type="Google" id="ProtNLM"/>
    </source>
</evidence>
<protein>
    <recommendedName>
        <fullName evidence="3">HNH domain-containing protein</fullName>
    </recommendedName>
</protein>
<dbReference type="STRING" id="212818.A0A0D1ZSD3"/>
<dbReference type="EMBL" id="KN847520">
    <property type="protein sequence ID" value="KIV96829.1"/>
    <property type="molecule type" value="Genomic_DNA"/>
</dbReference>
<dbReference type="AlphaFoldDB" id="A0A0D1ZSD3"/>
<dbReference type="PANTHER" id="PTHR37827">
    <property type="entry name" value="TUDOR DOMAIN-CONTAINING PROTEIN"/>
    <property type="match status" value="1"/>
</dbReference>
<evidence type="ECO:0000313" key="1">
    <source>
        <dbReference type="EMBL" id="KIV96829.1"/>
    </source>
</evidence>
<sequence>MDTDNSGNYDAFRDCVFTTVVDKSSVPRRKPTRRDNGGKKKNVFPAAIRLSGHISTLENNQTNPEELGDFSSYLATEIFSDLPVDLKALSYDSLQEDSILSDKWSLPLTLSTIEEICIHISGTVTDSLVAYGLIEPPKSDLQTFMSALLSAYIPSVTVPPPKWIDTKKNACEICDRDWVPLTYHHLIPRQVHAKVLKRGWHDEKQLNSVAWLCRACHTFVHRMASNEDLAKGFYSLDLICERDDVQKWAQWIGKVRWKKT</sequence>
<organism evidence="1 2">
    <name type="scientific">Exophiala mesophila</name>
    <name type="common">Black yeast-like fungus</name>
    <dbReference type="NCBI Taxonomy" id="212818"/>
    <lineage>
        <taxon>Eukaryota</taxon>
        <taxon>Fungi</taxon>
        <taxon>Dikarya</taxon>
        <taxon>Ascomycota</taxon>
        <taxon>Pezizomycotina</taxon>
        <taxon>Eurotiomycetes</taxon>
        <taxon>Chaetothyriomycetidae</taxon>
        <taxon>Chaetothyriales</taxon>
        <taxon>Herpotrichiellaceae</taxon>
        <taxon>Exophiala</taxon>
    </lineage>
</organism>
<dbReference type="RefSeq" id="XP_016228403.1">
    <property type="nucleotide sequence ID" value="XM_016364754.1"/>
</dbReference>
<dbReference type="VEuPathDB" id="FungiDB:PV10_00646"/>
<accession>A0A0D1ZSD3</accession>
<gene>
    <name evidence="1" type="ORF">PV10_00646</name>
</gene>
<reference evidence="1 2" key="1">
    <citation type="submission" date="2015-01" db="EMBL/GenBank/DDBJ databases">
        <title>The Genome Sequence of Exophiala mesophila CBS40295.</title>
        <authorList>
            <consortium name="The Broad Institute Genomics Platform"/>
            <person name="Cuomo C."/>
            <person name="de Hoog S."/>
            <person name="Gorbushina A."/>
            <person name="Stielow B."/>
            <person name="Teixiera M."/>
            <person name="Abouelleil A."/>
            <person name="Chapman S.B."/>
            <person name="Priest M."/>
            <person name="Young S.K."/>
            <person name="Wortman J."/>
            <person name="Nusbaum C."/>
            <person name="Birren B."/>
        </authorList>
    </citation>
    <scope>NUCLEOTIDE SEQUENCE [LARGE SCALE GENOMIC DNA]</scope>
    <source>
        <strain evidence="1 2">CBS 40295</strain>
    </source>
</reference>
<name>A0A0D1ZSD3_EXOME</name>
<dbReference type="GeneID" id="27318491"/>
<keyword evidence="2" id="KW-1185">Reference proteome</keyword>
<dbReference type="PANTHER" id="PTHR37827:SF1">
    <property type="entry name" value="HNH DOMAIN-CONTAINING PROTEIN"/>
    <property type="match status" value="1"/>
</dbReference>
<dbReference type="OrthoDB" id="4850648at2759"/>